<dbReference type="OrthoDB" id="313412at2759"/>
<dbReference type="EMBL" id="CAJNOQ010002217">
    <property type="protein sequence ID" value="CAF0945684.1"/>
    <property type="molecule type" value="Genomic_DNA"/>
</dbReference>
<proteinExistence type="inferred from homology"/>
<dbReference type="InterPro" id="IPR026157">
    <property type="entry name" value="LZTFL1"/>
</dbReference>
<evidence type="ECO:0000256" key="8">
    <source>
        <dbReference type="SAM" id="MobiDB-lite"/>
    </source>
</evidence>
<protein>
    <recommendedName>
        <fullName evidence="3">Leucine zipper transcription factor-like protein 1</fullName>
    </recommendedName>
</protein>
<dbReference type="Proteomes" id="UP000663829">
    <property type="component" value="Unassembled WGS sequence"/>
</dbReference>
<dbReference type="Proteomes" id="UP000681722">
    <property type="component" value="Unassembled WGS sequence"/>
</dbReference>
<name>A0A814CQX8_9BILA</name>
<evidence type="ECO:0000256" key="1">
    <source>
        <dbReference type="ARBA" id="ARBA00004496"/>
    </source>
</evidence>
<evidence type="ECO:0000256" key="7">
    <source>
        <dbReference type="ARBA" id="ARBA00026004"/>
    </source>
</evidence>
<evidence type="ECO:0000256" key="4">
    <source>
        <dbReference type="ARBA" id="ARBA00022490"/>
    </source>
</evidence>
<comment type="subcellular location">
    <subcellularLocation>
        <location evidence="1">Cytoplasm</location>
    </subcellularLocation>
</comment>
<reference evidence="9" key="1">
    <citation type="submission" date="2021-02" db="EMBL/GenBank/DDBJ databases">
        <authorList>
            <person name="Nowell W R."/>
        </authorList>
    </citation>
    <scope>NUCLEOTIDE SEQUENCE</scope>
</reference>
<evidence type="ECO:0000256" key="3">
    <source>
        <dbReference type="ARBA" id="ARBA00018920"/>
    </source>
</evidence>
<dbReference type="GO" id="GO:1903565">
    <property type="term" value="P:negative regulation of protein localization to cilium"/>
    <property type="evidence" value="ECO:0007669"/>
    <property type="project" value="TreeGrafter"/>
</dbReference>
<comment type="subunit">
    <text evidence="7">Self-associates. Interacts with BBS9; the interaction mediates the association of LZTL1 with the BBsome complex and regulates BBSome ciliary trafficking.</text>
</comment>
<dbReference type="Pfam" id="PF15294">
    <property type="entry name" value="Leu_zip"/>
    <property type="match status" value="2"/>
</dbReference>
<evidence type="ECO:0000256" key="2">
    <source>
        <dbReference type="ARBA" id="ARBA00008868"/>
    </source>
</evidence>
<comment type="caution">
    <text evidence="9">The sequence shown here is derived from an EMBL/GenBank/DDBJ whole genome shotgun (WGS) entry which is preliminary data.</text>
</comment>
<dbReference type="GO" id="GO:0005737">
    <property type="term" value="C:cytoplasm"/>
    <property type="evidence" value="ECO:0007669"/>
    <property type="project" value="UniProtKB-SubCell"/>
</dbReference>
<evidence type="ECO:0000313" key="10">
    <source>
        <dbReference type="EMBL" id="CAF3721856.1"/>
    </source>
</evidence>
<keyword evidence="11" id="KW-1185">Reference proteome</keyword>
<evidence type="ECO:0000313" key="9">
    <source>
        <dbReference type="EMBL" id="CAF0945684.1"/>
    </source>
</evidence>
<dbReference type="PANTHER" id="PTHR21635">
    <property type="entry name" value="LEUCINE ZIPPER TRANSCRIPTION FACTOR LIKE"/>
    <property type="match status" value="1"/>
</dbReference>
<organism evidence="9 11">
    <name type="scientific">Didymodactylos carnosus</name>
    <dbReference type="NCBI Taxonomy" id="1234261"/>
    <lineage>
        <taxon>Eukaryota</taxon>
        <taxon>Metazoa</taxon>
        <taxon>Spiralia</taxon>
        <taxon>Gnathifera</taxon>
        <taxon>Rotifera</taxon>
        <taxon>Eurotatoria</taxon>
        <taxon>Bdelloidea</taxon>
        <taxon>Philodinida</taxon>
        <taxon>Philodinidae</taxon>
        <taxon>Didymodactylos</taxon>
    </lineage>
</organism>
<evidence type="ECO:0000313" key="11">
    <source>
        <dbReference type="Proteomes" id="UP000663829"/>
    </source>
</evidence>
<dbReference type="EMBL" id="CAJOBC010002217">
    <property type="protein sequence ID" value="CAF3721856.1"/>
    <property type="molecule type" value="Genomic_DNA"/>
</dbReference>
<comment type="similarity">
    <text evidence="2">Belongs to the LZTFL1 family.</text>
</comment>
<gene>
    <name evidence="9" type="ORF">GPM918_LOCUS10959</name>
    <name evidence="10" type="ORF">SRO942_LOCUS10960</name>
</gene>
<feature type="region of interest" description="Disordered" evidence="8">
    <location>
        <begin position="272"/>
        <end position="291"/>
    </location>
</feature>
<evidence type="ECO:0000256" key="6">
    <source>
        <dbReference type="ARBA" id="ARBA00024898"/>
    </source>
</evidence>
<accession>A0A814CQX8</accession>
<sequence>MASSVNASSDLGVSEHHEQIIRQYMRFSRQQKSIGLRSIRAAAEDVKTQRLQNEAALTTSEVDDILNDLIEVLAGEFDQEITHQYRINTLLIKQLFEQSEQWYLKLKPNFDQLENRQLLDKIKQYEEQVVKGNKQNKDSGDRSYSVKIDQINDTQTTILLKTEIQKLQQLNDQMKKKIQQYEKDLNIKDSTYEMSLNDQLLEKANLKLEKEQVSKEKQSYEKEMQSSQTRLVELQKQLEMTEHELDKKFNQTNTYKNMKSMLESKNETIKQLRRQLGEGNSGDYGSQEEDD</sequence>
<keyword evidence="4" id="KW-0963">Cytoplasm</keyword>
<dbReference type="AlphaFoldDB" id="A0A814CQX8"/>
<dbReference type="PANTHER" id="PTHR21635:SF0">
    <property type="entry name" value="LEUCINE ZIPPER TRANSCRIPTION FACTOR-LIKE PROTEIN 1"/>
    <property type="match status" value="1"/>
</dbReference>
<comment type="function">
    <text evidence="6">Regulates ciliary localization of the BBSome complex. Together with the BBSome complex, controls SMO ciliary trafficking and contributes to the sonic hedgehog (SHH) pathway regulation. May play a role in neurite outgrowth. May have tumor suppressor function.</text>
</comment>
<evidence type="ECO:0000256" key="5">
    <source>
        <dbReference type="ARBA" id="ARBA00023054"/>
    </source>
</evidence>
<keyword evidence="5" id="KW-0175">Coiled coil</keyword>